<protein>
    <submittedName>
        <fullName evidence="4">Sugar transporter</fullName>
    </submittedName>
</protein>
<dbReference type="EMBL" id="VANS01000009">
    <property type="protein sequence ID" value="TMM49371.1"/>
    <property type="molecule type" value="Genomic_DNA"/>
</dbReference>
<sequence>MDTAKGGKRDAKAPAFRAVKGDTSPEAELHDADSGAGSDPSPPSEAQAAPSSADPGSRSAATQALAPSPSRPGYTARKSRPDALKRIAPKPTAAAAEAGPAKIQPVAGPATIKKRHRGIMWSFVALVILPIVVAAAYLWMVAKDQYASTVAFSIRKEELSSSLDLLGGITKLSGGGSSDTDVLYDFIRSQGLVAEIDRELDLGRIYGAEWPEDPIFSYDPSGTIEDLLRHWKRKVQITYDTGTGLMTLRVLAFDPVDATAIATKILEESTRMINALSADAREDATSYARLELEHAVERLKQARSDLTAFRLRSQIVDPQADLQGQMGVLNNLQAQLADSLVELDLLRTSARDDDPRIQKATRRIEVIENRIVAEREKFGIGGQGPGGEDYATLVAEFERLTVDREFAEETYRAALVSYDAALAEAKRKSLYLAAHIQPTMAERSDFPRRWTLQALTSFFLLMAWAIGVLIYYSIRDRR</sequence>
<dbReference type="InterPro" id="IPR050445">
    <property type="entry name" value="Bact_polysacc_biosynth/exp"/>
</dbReference>
<dbReference type="PANTHER" id="PTHR32309">
    <property type="entry name" value="TYROSINE-PROTEIN KINASE"/>
    <property type="match status" value="1"/>
</dbReference>
<organism evidence="4 5">
    <name type="scientific">Sulfitobacter sabulilitoris</name>
    <dbReference type="NCBI Taxonomy" id="2562655"/>
    <lineage>
        <taxon>Bacteria</taxon>
        <taxon>Pseudomonadati</taxon>
        <taxon>Pseudomonadota</taxon>
        <taxon>Alphaproteobacteria</taxon>
        <taxon>Rhodobacterales</taxon>
        <taxon>Roseobacteraceae</taxon>
        <taxon>Sulfitobacter</taxon>
    </lineage>
</organism>
<feature type="compositionally biased region" description="Basic and acidic residues" evidence="2">
    <location>
        <begin position="1"/>
        <end position="12"/>
    </location>
</feature>
<feature type="transmembrane region" description="Helical" evidence="3">
    <location>
        <begin position="119"/>
        <end position="140"/>
    </location>
</feature>
<evidence type="ECO:0000313" key="4">
    <source>
        <dbReference type="EMBL" id="TMM49371.1"/>
    </source>
</evidence>
<proteinExistence type="predicted"/>
<dbReference type="GO" id="GO:0004713">
    <property type="term" value="F:protein tyrosine kinase activity"/>
    <property type="evidence" value="ECO:0007669"/>
    <property type="project" value="TreeGrafter"/>
</dbReference>
<feature type="coiled-coil region" evidence="1">
    <location>
        <begin position="329"/>
        <end position="377"/>
    </location>
</feature>
<keyword evidence="4" id="KW-0762">Sugar transport</keyword>
<keyword evidence="3" id="KW-0812">Transmembrane</keyword>
<evidence type="ECO:0000256" key="1">
    <source>
        <dbReference type="SAM" id="Coils"/>
    </source>
</evidence>
<dbReference type="Proteomes" id="UP000309550">
    <property type="component" value="Unassembled WGS sequence"/>
</dbReference>
<feature type="region of interest" description="Disordered" evidence="2">
    <location>
        <begin position="1"/>
        <end position="82"/>
    </location>
</feature>
<dbReference type="RefSeq" id="WP_138663759.1">
    <property type="nucleotide sequence ID" value="NZ_VANS01000009.1"/>
</dbReference>
<evidence type="ECO:0000256" key="3">
    <source>
        <dbReference type="SAM" id="Phobius"/>
    </source>
</evidence>
<evidence type="ECO:0000313" key="5">
    <source>
        <dbReference type="Proteomes" id="UP000309550"/>
    </source>
</evidence>
<feature type="compositionally biased region" description="Low complexity" evidence="2">
    <location>
        <begin position="34"/>
        <end position="55"/>
    </location>
</feature>
<accession>A0A5S3P7K8</accession>
<reference evidence="4 5" key="1">
    <citation type="submission" date="2019-05" db="EMBL/GenBank/DDBJ databases">
        <title>Sulfitobacter sabulilitoris sp. nov., isolated from a marine sand.</title>
        <authorList>
            <person name="Yoon J.-H."/>
        </authorList>
    </citation>
    <scope>NUCLEOTIDE SEQUENCE [LARGE SCALE GENOMIC DNA]</scope>
    <source>
        <strain evidence="4 5">HSMS-29</strain>
    </source>
</reference>
<comment type="caution">
    <text evidence="4">The sequence shown here is derived from an EMBL/GenBank/DDBJ whole genome shotgun (WGS) entry which is preliminary data.</text>
</comment>
<keyword evidence="3" id="KW-1133">Transmembrane helix</keyword>
<dbReference type="OrthoDB" id="7800844at2"/>
<evidence type="ECO:0000256" key="2">
    <source>
        <dbReference type="SAM" id="MobiDB-lite"/>
    </source>
</evidence>
<keyword evidence="4" id="KW-0813">Transport</keyword>
<dbReference type="AlphaFoldDB" id="A0A5S3P7K8"/>
<keyword evidence="1" id="KW-0175">Coiled coil</keyword>
<dbReference type="PANTHER" id="PTHR32309:SF13">
    <property type="entry name" value="FERRIC ENTEROBACTIN TRANSPORT PROTEIN FEPE"/>
    <property type="match status" value="1"/>
</dbReference>
<keyword evidence="5" id="KW-1185">Reference proteome</keyword>
<dbReference type="GO" id="GO:0005886">
    <property type="term" value="C:plasma membrane"/>
    <property type="evidence" value="ECO:0007669"/>
    <property type="project" value="TreeGrafter"/>
</dbReference>
<gene>
    <name evidence="4" type="ORF">FDT80_18185</name>
</gene>
<name>A0A5S3P7K8_9RHOB</name>
<feature type="transmembrane region" description="Helical" evidence="3">
    <location>
        <begin position="450"/>
        <end position="472"/>
    </location>
</feature>
<keyword evidence="3" id="KW-0472">Membrane</keyword>